<protein>
    <submittedName>
        <fullName evidence="2">Uncharacterized protein</fullName>
    </submittedName>
</protein>
<dbReference type="AlphaFoldDB" id="A0AAW0WL99"/>
<feature type="compositionally biased region" description="Polar residues" evidence="1">
    <location>
        <begin position="160"/>
        <end position="175"/>
    </location>
</feature>
<name>A0AAW0WL99_CHEQU</name>
<feature type="compositionally biased region" description="Basic and acidic residues" evidence="1">
    <location>
        <begin position="204"/>
        <end position="215"/>
    </location>
</feature>
<dbReference type="Proteomes" id="UP001445076">
    <property type="component" value="Unassembled WGS sequence"/>
</dbReference>
<sequence length="395" mass="41315">TITSEVTESGTLASEATESGTIASEATESGTIASEATESGTITSEATESGIIISEATESGSIAPKATENGTIASEATENGTIASEATESGTITSEATESGTITSEATESGTITSEVTESGTRAPKATESGTIASAAPDSGTIASEATESETIASEARESGTVTSEATESGTITSESKFRPSERGDITSELQSKTLKETAITQKIEPERKNKEGQETARISSKGSSEKEDCVGGDVSAATTSEDKKTASTRGTHDSAQKRGGKFTLEEGYEFKGYILKCPNGPYDYAIKLWDEGREAPEELENYPLEEEEVPGLVVDRNGDYLTVACGSNIAYATRQSFLSAGVNPDLLVLPFSRLRVSLTRALTRPQEVPAAAWVAHPTQILILAHPPTHQSHPQ</sequence>
<accession>A0AAW0WL99</accession>
<dbReference type="EMBL" id="JARKIK010000074">
    <property type="protein sequence ID" value="KAK8727866.1"/>
    <property type="molecule type" value="Genomic_DNA"/>
</dbReference>
<keyword evidence="3" id="KW-1185">Reference proteome</keyword>
<feature type="non-terminal residue" evidence="2">
    <location>
        <position position="1"/>
    </location>
</feature>
<gene>
    <name evidence="2" type="ORF">OTU49_009490</name>
</gene>
<feature type="compositionally biased region" description="Polar residues" evidence="1">
    <location>
        <begin position="1"/>
        <end position="47"/>
    </location>
</feature>
<feature type="compositionally biased region" description="Low complexity" evidence="1">
    <location>
        <begin position="141"/>
        <end position="154"/>
    </location>
</feature>
<evidence type="ECO:0000313" key="2">
    <source>
        <dbReference type="EMBL" id="KAK8727866.1"/>
    </source>
</evidence>
<feature type="compositionally biased region" description="Polar residues" evidence="1">
    <location>
        <begin position="68"/>
        <end position="120"/>
    </location>
</feature>
<proteinExistence type="predicted"/>
<feature type="compositionally biased region" description="Basic and acidic residues" evidence="1">
    <location>
        <begin position="176"/>
        <end position="186"/>
    </location>
</feature>
<feature type="compositionally biased region" description="Basic and acidic residues" evidence="1">
    <location>
        <begin position="241"/>
        <end position="257"/>
    </location>
</feature>
<reference evidence="2 3" key="1">
    <citation type="journal article" date="2024" name="BMC Genomics">
        <title>Genome assembly of redclaw crayfish (Cherax quadricarinatus) provides insights into its immune adaptation and hypoxia tolerance.</title>
        <authorList>
            <person name="Liu Z."/>
            <person name="Zheng J."/>
            <person name="Li H."/>
            <person name="Fang K."/>
            <person name="Wang S."/>
            <person name="He J."/>
            <person name="Zhou D."/>
            <person name="Weng S."/>
            <person name="Chi M."/>
            <person name="Gu Z."/>
            <person name="He J."/>
            <person name="Li F."/>
            <person name="Wang M."/>
        </authorList>
    </citation>
    <scope>NUCLEOTIDE SEQUENCE [LARGE SCALE GENOMIC DNA]</scope>
    <source>
        <strain evidence="2">ZL_2023a</strain>
    </source>
</reference>
<evidence type="ECO:0000256" key="1">
    <source>
        <dbReference type="SAM" id="MobiDB-lite"/>
    </source>
</evidence>
<evidence type="ECO:0000313" key="3">
    <source>
        <dbReference type="Proteomes" id="UP001445076"/>
    </source>
</evidence>
<feature type="region of interest" description="Disordered" evidence="1">
    <location>
        <begin position="1"/>
        <end position="259"/>
    </location>
</feature>
<organism evidence="2 3">
    <name type="scientific">Cherax quadricarinatus</name>
    <name type="common">Australian red claw crayfish</name>
    <dbReference type="NCBI Taxonomy" id="27406"/>
    <lineage>
        <taxon>Eukaryota</taxon>
        <taxon>Metazoa</taxon>
        <taxon>Ecdysozoa</taxon>
        <taxon>Arthropoda</taxon>
        <taxon>Crustacea</taxon>
        <taxon>Multicrustacea</taxon>
        <taxon>Malacostraca</taxon>
        <taxon>Eumalacostraca</taxon>
        <taxon>Eucarida</taxon>
        <taxon>Decapoda</taxon>
        <taxon>Pleocyemata</taxon>
        <taxon>Astacidea</taxon>
        <taxon>Parastacoidea</taxon>
        <taxon>Parastacidae</taxon>
        <taxon>Cherax</taxon>
    </lineage>
</organism>
<comment type="caution">
    <text evidence="2">The sequence shown here is derived from an EMBL/GenBank/DDBJ whole genome shotgun (WGS) entry which is preliminary data.</text>
</comment>